<reference evidence="2 3" key="1">
    <citation type="submission" date="2019-08" db="EMBL/GenBank/DDBJ databases">
        <title>Complete genome sequence of Terriglobus albidus strain ORNL.</title>
        <authorList>
            <person name="Podar M."/>
        </authorList>
    </citation>
    <scope>NUCLEOTIDE SEQUENCE [LARGE SCALE GENOMIC DNA]</scope>
    <source>
        <strain evidence="2 3">ORNL</strain>
    </source>
</reference>
<dbReference type="Proteomes" id="UP000321820">
    <property type="component" value="Chromosome"/>
</dbReference>
<evidence type="ECO:0000259" key="1">
    <source>
        <dbReference type="Pfam" id="PF01695"/>
    </source>
</evidence>
<dbReference type="KEGG" id="talb:FTW19_00615"/>
<organism evidence="2 3">
    <name type="scientific">Terriglobus albidus</name>
    <dbReference type="NCBI Taxonomy" id="1592106"/>
    <lineage>
        <taxon>Bacteria</taxon>
        <taxon>Pseudomonadati</taxon>
        <taxon>Acidobacteriota</taxon>
        <taxon>Terriglobia</taxon>
        <taxon>Terriglobales</taxon>
        <taxon>Acidobacteriaceae</taxon>
        <taxon>Terriglobus</taxon>
    </lineage>
</organism>
<dbReference type="InterPro" id="IPR002611">
    <property type="entry name" value="IstB_ATP-bd"/>
</dbReference>
<gene>
    <name evidence="2" type="ORF">FTW19_00615</name>
</gene>
<dbReference type="InterPro" id="IPR027417">
    <property type="entry name" value="P-loop_NTPase"/>
</dbReference>
<dbReference type="SUPFAM" id="SSF52540">
    <property type="entry name" value="P-loop containing nucleoside triphosphate hydrolases"/>
    <property type="match status" value="1"/>
</dbReference>
<feature type="domain" description="IstB-like ATP-binding" evidence="1">
    <location>
        <begin position="32"/>
        <end position="249"/>
    </location>
</feature>
<dbReference type="Gene3D" id="3.40.50.300">
    <property type="entry name" value="P-loop containing nucleotide triphosphate hydrolases"/>
    <property type="match status" value="1"/>
</dbReference>
<accession>A0A5B9E3V1</accession>
<protein>
    <submittedName>
        <fullName evidence="2">DNA replication protein DnaC</fullName>
    </submittedName>
</protein>
<dbReference type="GO" id="GO:0005524">
    <property type="term" value="F:ATP binding"/>
    <property type="evidence" value="ECO:0007669"/>
    <property type="project" value="InterPro"/>
</dbReference>
<dbReference type="EMBL" id="CP042806">
    <property type="protein sequence ID" value="QEE26638.1"/>
    <property type="molecule type" value="Genomic_DNA"/>
</dbReference>
<dbReference type="GO" id="GO:0006260">
    <property type="term" value="P:DNA replication"/>
    <property type="evidence" value="ECO:0007669"/>
    <property type="project" value="TreeGrafter"/>
</dbReference>
<keyword evidence="3" id="KW-1185">Reference proteome</keyword>
<dbReference type="OrthoDB" id="9776217at2"/>
<dbReference type="AlphaFoldDB" id="A0A5B9E3V1"/>
<dbReference type="PANTHER" id="PTHR30050:SF4">
    <property type="entry name" value="ATP-BINDING PROTEIN RV3427C IN INSERTION SEQUENCE-RELATED"/>
    <property type="match status" value="1"/>
</dbReference>
<sequence>MSVVCPICEGAGLRILTRPDGEQYATACGCQTQRRALANLERARIPRRYEHCTLDNYETSFPSSHRSLLKAHLAAKKFVEGYPLETDGSGLLITGAIGVGKTHLAVGILQALIMERGATGLFYDYRELLKEVQHSYNPKVSATELEILKPVFDAEILVLDELGASKPTDWVWDTVAHILNTRYNDKRTTIITTNYANQAPLGVEAPTPRNVMRDETLGDRIGERMRSRLQEMCVIVEMQGEDFRQKIKRATLA</sequence>
<proteinExistence type="predicted"/>
<evidence type="ECO:0000313" key="3">
    <source>
        <dbReference type="Proteomes" id="UP000321820"/>
    </source>
</evidence>
<dbReference type="PANTHER" id="PTHR30050">
    <property type="entry name" value="CHROMOSOMAL REPLICATION INITIATOR PROTEIN DNAA"/>
    <property type="match status" value="1"/>
</dbReference>
<evidence type="ECO:0000313" key="2">
    <source>
        <dbReference type="EMBL" id="QEE26638.1"/>
    </source>
</evidence>
<dbReference type="RefSeq" id="WP_147645776.1">
    <property type="nucleotide sequence ID" value="NZ_CP042806.1"/>
</dbReference>
<name>A0A5B9E3V1_9BACT</name>
<dbReference type="Pfam" id="PF01695">
    <property type="entry name" value="IstB_IS21"/>
    <property type="match status" value="1"/>
</dbReference>
<dbReference type="CDD" id="cd00009">
    <property type="entry name" value="AAA"/>
    <property type="match status" value="1"/>
</dbReference>